<dbReference type="Gene3D" id="3.40.50.10800">
    <property type="entry name" value="NadA-like"/>
    <property type="match status" value="3"/>
</dbReference>
<evidence type="ECO:0000313" key="14">
    <source>
        <dbReference type="EMBL" id="RAK39652.1"/>
    </source>
</evidence>
<dbReference type="EC" id="2.5.1.72" evidence="3 13"/>
<dbReference type="SUPFAM" id="SSF142754">
    <property type="entry name" value="NadA-like"/>
    <property type="match status" value="1"/>
</dbReference>
<feature type="binding site" evidence="13">
    <location>
        <position position="67"/>
    </location>
    <ligand>
        <name>iminosuccinate</name>
        <dbReference type="ChEBI" id="CHEBI:77875"/>
    </ligand>
</feature>
<dbReference type="InterPro" id="IPR036094">
    <property type="entry name" value="NadA_sf"/>
</dbReference>
<evidence type="ECO:0000256" key="8">
    <source>
        <dbReference type="ARBA" id="ARBA00022723"/>
    </source>
</evidence>
<dbReference type="InterPro" id="IPR003473">
    <property type="entry name" value="NadA"/>
</dbReference>
<comment type="pathway">
    <text evidence="2 13">Cofactor biosynthesis; NAD(+) biosynthesis; quinolinate from iminoaspartate: step 1/1.</text>
</comment>
<comment type="similarity">
    <text evidence="13">Belongs to the quinolinate synthase family. Type 3 subfamily.</text>
</comment>
<dbReference type="UniPathway" id="UPA00253">
    <property type="reaction ID" value="UER00327"/>
</dbReference>
<dbReference type="EMBL" id="QLMJ01000004">
    <property type="protein sequence ID" value="RAK39652.1"/>
    <property type="molecule type" value="Genomic_DNA"/>
</dbReference>
<feature type="binding site" evidence="13">
    <location>
        <position position="184"/>
    </location>
    <ligand>
        <name>iminosuccinate</name>
        <dbReference type="ChEBI" id="CHEBI:77875"/>
    </ligand>
</feature>
<feature type="binding site" evidence="13">
    <location>
        <position position="297"/>
    </location>
    <ligand>
        <name>iminosuccinate</name>
        <dbReference type="ChEBI" id="CHEBI:77875"/>
    </ligand>
</feature>
<dbReference type="FunFam" id="3.40.50.10800:FF:000001">
    <property type="entry name" value="Quinolinate synthase A"/>
    <property type="match status" value="1"/>
</dbReference>
<dbReference type="HAMAP" id="MF_00569">
    <property type="entry name" value="NadA_type3"/>
    <property type="match status" value="1"/>
</dbReference>
<comment type="caution">
    <text evidence="14">The sequence shown here is derived from an EMBL/GenBank/DDBJ whole genome shotgun (WGS) entry which is preliminary data.</text>
</comment>
<dbReference type="PANTHER" id="PTHR30573">
    <property type="entry name" value="QUINOLINATE SYNTHETASE A"/>
    <property type="match status" value="1"/>
</dbReference>
<dbReference type="RefSeq" id="WP_111648868.1">
    <property type="nucleotide sequence ID" value="NZ_JACHWI010000001.1"/>
</dbReference>
<evidence type="ECO:0000256" key="12">
    <source>
        <dbReference type="ARBA" id="ARBA00073059"/>
    </source>
</evidence>
<gene>
    <name evidence="13" type="primary">nadA</name>
    <name evidence="14" type="ORF">B0I29_104189</name>
</gene>
<evidence type="ECO:0000256" key="6">
    <source>
        <dbReference type="ARBA" id="ARBA00022642"/>
    </source>
</evidence>
<feature type="binding site" evidence="13">
    <location>
        <position position="84"/>
    </location>
    <ligand>
        <name>iminosuccinate</name>
        <dbReference type="ChEBI" id="CHEBI:77875"/>
    </ligand>
</feature>
<dbReference type="NCBIfam" id="NF006883">
    <property type="entry name" value="PRK09375.2-4"/>
    <property type="match status" value="1"/>
</dbReference>
<keyword evidence="9 13" id="KW-0408">Iron</keyword>
<comment type="function">
    <text evidence="1 13">Catalyzes the condensation of iminoaspartate with dihydroxyacetone phosphate to form quinolinate.</text>
</comment>
<evidence type="ECO:0000256" key="4">
    <source>
        <dbReference type="ARBA" id="ARBA00022485"/>
    </source>
</evidence>
<dbReference type="InterPro" id="IPR023515">
    <property type="entry name" value="Quinolinate_synth_A_type3"/>
</dbReference>
<comment type="catalytic activity">
    <reaction evidence="11">
        <text>iminosuccinate + dihydroxyacetone phosphate = quinolinate + phosphate + 2 H2O + H(+)</text>
        <dbReference type="Rhea" id="RHEA:25888"/>
        <dbReference type="ChEBI" id="CHEBI:15377"/>
        <dbReference type="ChEBI" id="CHEBI:15378"/>
        <dbReference type="ChEBI" id="CHEBI:29959"/>
        <dbReference type="ChEBI" id="CHEBI:43474"/>
        <dbReference type="ChEBI" id="CHEBI:57642"/>
        <dbReference type="ChEBI" id="CHEBI:77875"/>
        <dbReference type="EC" id="2.5.1.72"/>
    </reaction>
    <physiologicalReaction direction="left-to-right" evidence="11">
        <dbReference type="Rhea" id="RHEA:25889"/>
    </physiologicalReaction>
</comment>
<dbReference type="NCBIfam" id="NF006881">
    <property type="entry name" value="PRK09375.2-2"/>
    <property type="match status" value="1"/>
</dbReference>
<feature type="binding site" evidence="13">
    <location>
        <position position="254"/>
    </location>
    <ligand>
        <name>[4Fe-4S] cluster</name>
        <dbReference type="ChEBI" id="CHEBI:49883"/>
    </ligand>
</feature>
<dbReference type="NCBIfam" id="TIGR00550">
    <property type="entry name" value="nadA"/>
    <property type="match status" value="1"/>
</dbReference>
<comment type="subcellular location">
    <subcellularLocation>
        <location evidence="13">Cytoplasm</location>
    </subcellularLocation>
</comment>
<keyword evidence="7 13" id="KW-0808">Transferase</keyword>
<sequence>MRDVTSTWTEPANTPLALLLLGQNTDPASERGVDCPGDLPAPSDPGLVARATAAKEKLGSRVFVLGHHYQRDEVIQFADVTGDSFKLAQQAAARPDAEFIVFCGVHFMAESADILTTPDQQVILPDLAAGCSMADMAVLGQVETAWEHFEDLGITDQIVPVTYMNSSADIKGFVGRNSGVVCTSSNAKRALDWSFEQGSKVFFLPDQHLGRNTAVLEMGIDLDDCVLYDPHKPKGGLTDEQLRNARMILWRGHCSVHGRFTIESVREVRERVPGVNVLVHPECRHEVVRAADYVGSTEYIIKALDAAPAGSSWAVGTELNLVRRLALAHPDKQIMFLDRAVCYCSTMNRIDLPHLVWTLEELVAGRVPNVISVDEKTAREARVALDQMLALP</sequence>
<evidence type="ECO:0000256" key="3">
    <source>
        <dbReference type="ARBA" id="ARBA00012669"/>
    </source>
</evidence>
<dbReference type="PANTHER" id="PTHR30573:SF0">
    <property type="entry name" value="QUINOLINATE SYNTHASE, CHLOROPLASTIC"/>
    <property type="match status" value="1"/>
</dbReference>
<feature type="binding site" evidence="13">
    <location>
        <begin position="280"/>
        <end position="282"/>
    </location>
    <ligand>
        <name>iminosuccinate</name>
        <dbReference type="ChEBI" id="CHEBI:77875"/>
    </ligand>
</feature>
<keyword evidence="4 13" id="KW-0004">4Fe-4S</keyword>
<protein>
    <recommendedName>
        <fullName evidence="12 13">Quinolinate synthase</fullName>
        <ecNumber evidence="3 13">2.5.1.72</ecNumber>
    </recommendedName>
</protein>
<dbReference type="Pfam" id="PF02445">
    <property type="entry name" value="NadA"/>
    <property type="match status" value="1"/>
</dbReference>
<keyword evidence="15" id="KW-1185">Reference proteome</keyword>
<evidence type="ECO:0000256" key="2">
    <source>
        <dbReference type="ARBA" id="ARBA00005065"/>
    </source>
</evidence>
<evidence type="ECO:0000313" key="15">
    <source>
        <dbReference type="Proteomes" id="UP000249341"/>
    </source>
</evidence>
<reference evidence="14 15" key="1">
    <citation type="submission" date="2018-06" db="EMBL/GenBank/DDBJ databases">
        <title>Genomic Encyclopedia of Type Strains, Phase III (KMG-III): the genomes of soil and plant-associated and newly described type strains.</title>
        <authorList>
            <person name="Whitman W."/>
        </authorList>
    </citation>
    <scope>NUCLEOTIDE SEQUENCE [LARGE SCALE GENOMIC DNA]</scope>
    <source>
        <strain evidence="14 15">CGMCC 4.7090</strain>
    </source>
</reference>
<name>A0A327ZEK9_9ACTN</name>
<feature type="binding site" evidence="13">
    <location>
        <position position="131"/>
    </location>
    <ligand>
        <name>[4Fe-4S] cluster</name>
        <dbReference type="ChEBI" id="CHEBI:49883"/>
    </ligand>
</feature>
<keyword evidence="5 13" id="KW-0963">Cytoplasm</keyword>
<dbReference type="Proteomes" id="UP000249341">
    <property type="component" value="Unassembled WGS sequence"/>
</dbReference>
<feature type="binding site" evidence="13">
    <location>
        <begin position="163"/>
        <end position="165"/>
    </location>
    <ligand>
        <name>iminosuccinate</name>
        <dbReference type="ChEBI" id="CHEBI:77875"/>
    </ligand>
</feature>
<dbReference type="OrthoDB" id="9801204at2"/>
<dbReference type="GO" id="GO:0051539">
    <property type="term" value="F:4 iron, 4 sulfur cluster binding"/>
    <property type="evidence" value="ECO:0007669"/>
    <property type="project" value="UniProtKB-KW"/>
</dbReference>
<comment type="cofactor">
    <cofactor evidence="13">
        <name>[4Fe-4S] cluster</name>
        <dbReference type="ChEBI" id="CHEBI:49883"/>
    </cofactor>
    <text evidence="13">Binds 1 [4Fe-4S] cluster per subunit.</text>
</comment>
<evidence type="ECO:0000256" key="1">
    <source>
        <dbReference type="ARBA" id="ARBA00003791"/>
    </source>
</evidence>
<proteinExistence type="inferred from homology"/>
<keyword evidence="10 13" id="KW-0411">Iron-sulfur</keyword>
<evidence type="ECO:0000256" key="7">
    <source>
        <dbReference type="ARBA" id="ARBA00022679"/>
    </source>
</evidence>
<keyword evidence="8 13" id="KW-0479">Metal-binding</keyword>
<evidence type="ECO:0000256" key="10">
    <source>
        <dbReference type="ARBA" id="ARBA00023014"/>
    </source>
</evidence>
<dbReference type="GO" id="GO:0008987">
    <property type="term" value="F:quinolinate synthetase A activity"/>
    <property type="evidence" value="ECO:0007669"/>
    <property type="project" value="UniProtKB-UniRule"/>
</dbReference>
<accession>A0A327ZEK9</accession>
<dbReference type="GO" id="GO:0005829">
    <property type="term" value="C:cytosol"/>
    <property type="evidence" value="ECO:0007669"/>
    <property type="project" value="TreeGrafter"/>
</dbReference>
<evidence type="ECO:0000256" key="11">
    <source>
        <dbReference type="ARBA" id="ARBA00050125"/>
    </source>
</evidence>
<dbReference type="AlphaFoldDB" id="A0A327ZEK9"/>
<evidence type="ECO:0000256" key="5">
    <source>
        <dbReference type="ARBA" id="ARBA00022490"/>
    </source>
</evidence>
<keyword evidence="6 13" id="KW-0662">Pyridine nucleotide biosynthesis</keyword>
<organism evidence="14 15">
    <name type="scientific">Actinoplanes lutulentus</name>
    <dbReference type="NCBI Taxonomy" id="1287878"/>
    <lineage>
        <taxon>Bacteria</taxon>
        <taxon>Bacillati</taxon>
        <taxon>Actinomycetota</taxon>
        <taxon>Actinomycetes</taxon>
        <taxon>Micromonosporales</taxon>
        <taxon>Micromonosporaceae</taxon>
        <taxon>Actinoplanes</taxon>
    </lineage>
</organism>
<evidence type="ECO:0000256" key="13">
    <source>
        <dbReference type="HAMAP-Rule" id="MF_00569"/>
    </source>
</evidence>
<dbReference type="GO" id="GO:0034628">
    <property type="term" value="P:'de novo' NAD+ biosynthetic process from L-aspartate"/>
    <property type="evidence" value="ECO:0007669"/>
    <property type="project" value="TreeGrafter"/>
</dbReference>
<dbReference type="GO" id="GO:0046872">
    <property type="term" value="F:metal ion binding"/>
    <property type="evidence" value="ECO:0007669"/>
    <property type="project" value="UniProtKB-KW"/>
</dbReference>
<feature type="binding site" evidence="13">
    <location>
        <position position="344"/>
    </location>
    <ligand>
        <name>[4Fe-4S] cluster</name>
        <dbReference type="ChEBI" id="CHEBI:49883"/>
    </ligand>
</feature>
<evidence type="ECO:0000256" key="9">
    <source>
        <dbReference type="ARBA" id="ARBA00023004"/>
    </source>
</evidence>